<sequence length="43" mass="5126">MLQGMSFTPVLLVNNHTLPEMYEAYNLEFFINDLKEDPFFKEV</sequence>
<dbReference type="Proteomes" id="UP000464657">
    <property type="component" value="Chromosome"/>
</dbReference>
<dbReference type="KEGG" id="kan:IMCC3317_09020"/>
<dbReference type="EMBL" id="CP019288">
    <property type="protein sequence ID" value="QHI35556.1"/>
    <property type="molecule type" value="Genomic_DNA"/>
</dbReference>
<dbReference type="AlphaFoldDB" id="A0A7L4ZH32"/>
<accession>A0A7L4ZH32</accession>
<gene>
    <name evidence="1" type="ORF">IMCC3317_09020</name>
</gene>
<organism evidence="1 2">
    <name type="scientific">Kordia antarctica</name>
    <dbReference type="NCBI Taxonomy" id="1218801"/>
    <lineage>
        <taxon>Bacteria</taxon>
        <taxon>Pseudomonadati</taxon>
        <taxon>Bacteroidota</taxon>
        <taxon>Flavobacteriia</taxon>
        <taxon>Flavobacteriales</taxon>
        <taxon>Flavobacteriaceae</taxon>
        <taxon>Kordia</taxon>
    </lineage>
</organism>
<keyword evidence="2" id="KW-1185">Reference proteome</keyword>
<reference evidence="1 2" key="1">
    <citation type="journal article" date="2013" name="Int. J. Syst. Evol. Microbiol.">
        <title>Kordia antarctica sp. nov., isolated from Antarctic seawater.</title>
        <authorList>
            <person name="Baek K."/>
            <person name="Choi A."/>
            <person name="Kang I."/>
            <person name="Lee K."/>
            <person name="Cho J.C."/>
        </authorList>
    </citation>
    <scope>NUCLEOTIDE SEQUENCE [LARGE SCALE GENOMIC DNA]</scope>
    <source>
        <strain evidence="1 2">IMCC3317</strain>
    </source>
</reference>
<name>A0A7L4ZH32_9FLAO</name>
<evidence type="ECO:0000313" key="2">
    <source>
        <dbReference type="Proteomes" id="UP000464657"/>
    </source>
</evidence>
<evidence type="ECO:0000313" key="1">
    <source>
        <dbReference type="EMBL" id="QHI35556.1"/>
    </source>
</evidence>
<dbReference type="RefSeq" id="WP_262887079.1">
    <property type="nucleotide sequence ID" value="NZ_CP019288.1"/>
</dbReference>
<protein>
    <submittedName>
        <fullName evidence="1">Uncharacterized protein</fullName>
    </submittedName>
</protein>
<proteinExistence type="predicted"/>